<accession>A0A8J7DMX9</accession>
<dbReference type="EMBL" id="JADEXG010000059">
    <property type="protein sequence ID" value="MBE9079536.1"/>
    <property type="molecule type" value="Genomic_DNA"/>
</dbReference>
<feature type="region of interest" description="Disordered" evidence="1">
    <location>
        <begin position="172"/>
        <end position="205"/>
    </location>
</feature>
<organism evidence="4 5">
    <name type="scientific">Vasconcelosia minhoensis LEGE 07310</name>
    <dbReference type="NCBI Taxonomy" id="915328"/>
    <lineage>
        <taxon>Bacteria</taxon>
        <taxon>Bacillati</taxon>
        <taxon>Cyanobacteriota</taxon>
        <taxon>Cyanophyceae</taxon>
        <taxon>Nodosilineales</taxon>
        <taxon>Cymatolegaceae</taxon>
        <taxon>Vasconcelosia</taxon>
        <taxon>Vasconcelosia minhoensis</taxon>
    </lineage>
</organism>
<dbReference type="InterPro" id="IPR050400">
    <property type="entry name" value="Bact_Cytoskel_RodZ"/>
</dbReference>
<feature type="compositionally biased region" description="Pro residues" evidence="1">
    <location>
        <begin position="254"/>
        <end position="273"/>
    </location>
</feature>
<evidence type="ECO:0000313" key="4">
    <source>
        <dbReference type="EMBL" id="MBE9079536.1"/>
    </source>
</evidence>
<keyword evidence="5" id="KW-1185">Reference proteome</keyword>
<dbReference type="Gene3D" id="1.10.260.40">
    <property type="entry name" value="lambda repressor-like DNA-binding domains"/>
    <property type="match status" value="1"/>
</dbReference>
<reference evidence="4" key="1">
    <citation type="submission" date="2020-10" db="EMBL/GenBank/DDBJ databases">
        <authorList>
            <person name="Castelo-Branco R."/>
            <person name="Eusebio N."/>
            <person name="Adriana R."/>
            <person name="Vieira A."/>
            <person name="Brugerolle De Fraissinette N."/>
            <person name="Rezende De Castro R."/>
            <person name="Schneider M.P."/>
            <person name="Vasconcelos V."/>
            <person name="Leao P.N."/>
        </authorList>
    </citation>
    <scope>NUCLEOTIDE SEQUENCE</scope>
    <source>
        <strain evidence="4">LEGE 07310</strain>
    </source>
</reference>
<evidence type="ECO:0000313" key="5">
    <source>
        <dbReference type="Proteomes" id="UP000636505"/>
    </source>
</evidence>
<dbReference type="PANTHER" id="PTHR34475:SF1">
    <property type="entry name" value="CYTOSKELETON PROTEIN RODZ"/>
    <property type="match status" value="1"/>
</dbReference>
<gene>
    <name evidence="4" type="ORF">IQ241_19920</name>
</gene>
<dbReference type="AlphaFoldDB" id="A0A8J7DMX9"/>
<feature type="region of interest" description="Disordered" evidence="1">
    <location>
        <begin position="90"/>
        <end position="155"/>
    </location>
</feature>
<dbReference type="InterPro" id="IPR010982">
    <property type="entry name" value="Lambda_DNA-bd_dom_sf"/>
</dbReference>
<dbReference type="Pfam" id="PF13413">
    <property type="entry name" value="HTH_25"/>
    <property type="match status" value="1"/>
</dbReference>
<feature type="compositionally biased region" description="Polar residues" evidence="1">
    <location>
        <begin position="101"/>
        <end position="121"/>
    </location>
</feature>
<name>A0A8J7DMX9_9CYAN</name>
<dbReference type="Proteomes" id="UP000636505">
    <property type="component" value="Unassembled WGS sequence"/>
</dbReference>
<keyword evidence="2" id="KW-1133">Transmembrane helix</keyword>
<feature type="compositionally biased region" description="Pro residues" evidence="1">
    <location>
        <begin position="175"/>
        <end position="195"/>
    </location>
</feature>
<dbReference type="PANTHER" id="PTHR34475">
    <property type="match status" value="1"/>
</dbReference>
<feature type="region of interest" description="Disordered" evidence="1">
    <location>
        <begin position="243"/>
        <end position="274"/>
    </location>
</feature>
<comment type="caution">
    <text evidence="4">The sequence shown here is derived from an EMBL/GenBank/DDBJ whole genome shotgun (WGS) entry which is preliminary data.</text>
</comment>
<keyword evidence="2" id="KW-0812">Transmembrane</keyword>
<evidence type="ECO:0000256" key="1">
    <source>
        <dbReference type="SAM" id="MobiDB-lite"/>
    </source>
</evidence>
<sequence length="358" mass="36962">MTKYNAAQWEQLSKIGAFLRETREKHDKSLDDIAISTYIRPPILAALEAADPDRLPEPVYVQGFIRRYAEALGLDGQALAQQFSGLRPAAPRGIPADLPPRTTNGIPFGRSPQNSPPSNLAPSADTARKPVQAPVQATEAAAAPTTEPDSAETNGNQAQPLVAQAAAIAAEPTLPSDPPDPAAPAPISVPTPYSPKAPSSSARSSQSINFTPYALAGILAVLVVGAVALLANLSGSRPAAEVEPVAEAEAPEVAEPPAPPVAATPEPAPPPEPVSEAPVYVSLDTTGNAWISVIADGRKVFEGTLPPGESQLWEAQQSIDVFTGNAGAVLLSHNGSEPAPMGELGKTSQAIYTADSAE</sequence>
<evidence type="ECO:0000256" key="2">
    <source>
        <dbReference type="SAM" id="Phobius"/>
    </source>
</evidence>
<feature type="transmembrane region" description="Helical" evidence="2">
    <location>
        <begin position="210"/>
        <end position="231"/>
    </location>
</feature>
<evidence type="ECO:0000259" key="3">
    <source>
        <dbReference type="Pfam" id="PF13464"/>
    </source>
</evidence>
<keyword evidence="2" id="KW-0472">Membrane</keyword>
<feature type="compositionally biased region" description="Low complexity" evidence="1">
    <location>
        <begin position="130"/>
        <end position="148"/>
    </location>
</feature>
<dbReference type="RefSeq" id="WP_193910601.1">
    <property type="nucleotide sequence ID" value="NZ_JADEXG010000059.1"/>
</dbReference>
<dbReference type="GO" id="GO:0003677">
    <property type="term" value="F:DNA binding"/>
    <property type="evidence" value="ECO:0007669"/>
    <property type="project" value="InterPro"/>
</dbReference>
<dbReference type="Pfam" id="PF13464">
    <property type="entry name" value="RodZ_C"/>
    <property type="match status" value="1"/>
</dbReference>
<feature type="compositionally biased region" description="Low complexity" evidence="1">
    <location>
        <begin position="196"/>
        <end position="205"/>
    </location>
</feature>
<feature type="domain" description="Cytoskeleton protein RodZ-like C-terminal" evidence="3">
    <location>
        <begin position="283"/>
        <end position="342"/>
    </location>
</feature>
<protein>
    <submittedName>
        <fullName evidence="4">Helix-turn-helix domain-containing protein</fullName>
    </submittedName>
</protein>
<proteinExistence type="predicted"/>
<dbReference type="InterPro" id="IPR025194">
    <property type="entry name" value="RodZ-like_C"/>
</dbReference>